<evidence type="ECO:0000256" key="1">
    <source>
        <dbReference type="ARBA" id="ARBA00004370"/>
    </source>
</evidence>
<dbReference type="RefSeq" id="WP_125417235.1">
    <property type="nucleotide sequence ID" value="NZ_RWIT01000001.1"/>
</dbReference>
<protein>
    <submittedName>
        <fullName evidence="9">Uncharacterized protein</fullName>
    </submittedName>
</protein>
<dbReference type="Pfam" id="PF01103">
    <property type="entry name" value="Omp85"/>
    <property type="match status" value="1"/>
</dbReference>
<proteinExistence type="predicted"/>
<dbReference type="PANTHER" id="PTHR12815">
    <property type="entry name" value="SORTING AND ASSEMBLY MACHINERY SAMM50 PROTEIN FAMILY MEMBER"/>
    <property type="match status" value="1"/>
</dbReference>
<feature type="region of interest" description="Disordered" evidence="5">
    <location>
        <begin position="28"/>
        <end position="60"/>
    </location>
</feature>
<feature type="domain" description="POTRA" evidence="8">
    <location>
        <begin position="215"/>
        <end position="273"/>
    </location>
</feature>
<evidence type="ECO:0000259" key="7">
    <source>
        <dbReference type="Pfam" id="PF01103"/>
    </source>
</evidence>
<dbReference type="GO" id="GO:0019867">
    <property type="term" value="C:outer membrane"/>
    <property type="evidence" value="ECO:0007669"/>
    <property type="project" value="InterPro"/>
</dbReference>
<dbReference type="InterPro" id="IPR010827">
    <property type="entry name" value="BamA/TamA_POTRA"/>
</dbReference>
<comment type="caution">
    <text evidence="9">The sequence shown here is derived from an EMBL/GenBank/DDBJ whole genome shotgun (WGS) entry which is preliminary data.</text>
</comment>
<organism evidence="9 10">
    <name type="scientific">Hymenobacter rigui</name>
    <dbReference type="NCBI Taxonomy" id="334424"/>
    <lineage>
        <taxon>Bacteria</taxon>
        <taxon>Pseudomonadati</taxon>
        <taxon>Bacteroidota</taxon>
        <taxon>Cytophagia</taxon>
        <taxon>Cytophagales</taxon>
        <taxon>Hymenobacteraceae</taxon>
        <taxon>Hymenobacter</taxon>
    </lineage>
</organism>
<dbReference type="Gene3D" id="2.40.160.50">
    <property type="entry name" value="membrane protein fhac: a member of the omp85/tpsb transporter family"/>
    <property type="match status" value="1"/>
</dbReference>
<dbReference type="PANTHER" id="PTHR12815:SF18">
    <property type="entry name" value="SORTING AND ASSEMBLY MACHINERY COMPONENT 50 HOMOLOG"/>
    <property type="match status" value="1"/>
</dbReference>
<evidence type="ECO:0000256" key="3">
    <source>
        <dbReference type="ARBA" id="ARBA00022692"/>
    </source>
</evidence>
<dbReference type="Gene3D" id="3.10.20.310">
    <property type="entry name" value="membrane protein fhac"/>
    <property type="match status" value="1"/>
</dbReference>
<dbReference type="AlphaFoldDB" id="A0A3R9Q181"/>
<sequence length="621" mass="69689">MYARAFVFCWILLLSGLLRPAARAQGTTPLNPAAPPVSAAPSVAPPDSARRKAPPPVRPVHPVTLQLRTEAADRAVLRPYRYRTTLPDSLAALREVRSLVLALQADAYLTASVDELRWHHDTLQVQLFVGEPFRWARLRNGNLGDGLLTRAGFRDKLFRQQPLRPQEWARLQENILHEAENQGYPFATLQLDSVALTSTEVTGRVVLRRGPPVVFDSLQIIGKTKTRARFLIDYLQLEPEQPYSQQRVEEAARRLRQLPYLQLKAEPEVRFARGRARVYFLLEDRTANQFDAIVGVLPNSNPLAGQKRVQITGDVTLNLRNINGGGKGVGIQWRKLDATSQLLDGQYVHPAFFGTPLELSGSFNLLKQDTLFLNTRPRLQFAYPTALAGRLAVFAEWRNSRLISASLKKATALPENVDSRYASYGLNYTWNTLSDPYFPRRGLLASAQGAIGTKRISKNPDLQERFYDGVPLTTRQITLGLRAEYYFQVGRQGVLLTRLRGEALLNNRLFLNDLFRLGGLATLRGFNELNFYASQYAVGTAEFRQFTGPDTYVFLFADQAYLRRDIPNDPYPKDSPTGVGAGLSFRTGAGQFQFVYALGRSQQQGFSLSSGKIHFGITSRF</sequence>
<evidence type="ECO:0000256" key="6">
    <source>
        <dbReference type="SAM" id="SignalP"/>
    </source>
</evidence>
<keyword evidence="6" id="KW-0732">Signal</keyword>
<dbReference type="InterPro" id="IPR000184">
    <property type="entry name" value="Bac_surfAg_D15"/>
</dbReference>
<evidence type="ECO:0000256" key="2">
    <source>
        <dbReference type="ARBA" id="ARBA00022452"/>
    </source>
</evidence>
<keyword evidence="4" id="KW-0472">Membrane</keyword>
<feature type="domain" description="Bacterial surface antigen (D15)" evidence="7">
    <location>
        <begin position="321"/>
        <end position="621"/>
    </location>
</feature>
<keyword evidence="10" id="KW-1185">Reference proteome</keyword>
<dbReference type="InterPro" id="IPR039910">
    <property type="entry name" value="D15-like"/>
</dbReference>
<dbReference type="EMBL" id="RWIT01000001">
    <property type="protein sequence ID" value="RSK50756.1"/>
    <property type="molecule type" value="Genomic_DNA"/>
</dbReference>
<feature type="signal peptide" evidence="6">
    <location>
        <begin position="1"/>
        <end position="24"/>
    </location>
</feature>
<reference evidence="9 10" key="1">
    <citation type="submission" date="2018-12" db="EMBL/GenBank/DDBJ databases">
        <authorList>
            <person name="Feng G."/>
            <person name="Zhu H."/>
        </authorList>
    </citation>
    <scope>NUCLEOTIDE SEQUENCE [LARGE SCALE GENOMIC DNA]</scope>
    <source>
        <strain evidence="9 10">KCTC 12533</strain>
    </source>
</reference>
<feature type="chain" id="PRO_5018781490" evidence="6">
    <location>
        <begin position="25"/>
        <end position="621"/>
    </location>
</feature>
<evidence type="ECO:0000256" key="4">
    <source>
        <dbReference type="ARBA" id="ARBA00023136"/>
    </source>
</evidence>
<keyword evidence="3" id="KW-0812">Transmembrane</keyword>
<evidence type="ECO:0000259" key="8">
    <source>
        <dbReference type="Pfam" id="PF07244"/>
    </source>
</evidence>
<evidence type="ECO:0000256" key="5">
    <source>
        <dbReference type="SAM" id="MobiDB-lite"/>
    </source>
</evidence>
<keyword evidence="2" id="KW-1134">Transmembrane beta strand</keyword>
<dbReference type="OrthoDB" id="9811416at2"/>
<name>A0A3R9Q181_9BACT</name>
<accession>A0A3R9Q181</accession>
<gene>
    <name evidence="9" type="ORF">EI291_00080</name>
</gene>
<evidence type="ECO:0000313" key="10">
    <source>
        <dbReference type="Proteomes" id="UP000273500"/>
    </source>
</evidence>
<dbReference type="Pfam" id="PF07244">
    <property type="entry name" value="POTRA"/>
    <property type="match status" value="1"/>
</dbReference>
<comment type="subcellular location">
    <subcellularLocation>
        <location evidence="1">Membrane</location>
    </subcellularLocation>
</comment>
<feature type="compositionally biased region" description="Low complexity" evidence="5">
    <location>
        <begin position="36"/>
        <end position="47"/>
    </location>
</feature>
<dbReference type="Proteomes" id="UP000273500">
    <property type="component" value="Unassembled WGS sequence"/>
</dbReference>
<evidence type="ECO:0000313" key="9">
    <source>
        <dbReference type="EMBL" id="RSK50756.1"/>
    </source>
</evidence>